<keyword evidence="2" id="KW-1185">Reference proteome</keyword>
<accession>H6L672</accession>
<evidence type="ECO:0000313" key="1">
    <source>
        <dbReference type="EMBL" id="AFC22973.1"/>
    </source>
</evidence>
<dbReference type="KEGG" id="sgn:SGRA_0234"/>
<dbReference type="AlphaFoldDB" id="H6L672"/>
<gene>
    <name evidence="1" type="ordered locus">SGRA_0234</name>
</gene>
<dbReference type="PROSITE" id="PS51257">
    <property type="entry name" value="PROKAR_LIPOPROTEIN"/>
    <property type="match status" value="1"/>
</dbReference>
<protein>
    <recommendedName>
        <fullName evidence="3">Lipoprotein</fullName>
    </recommendedName>
</protein>
<organism evidence="1 2">
    <name type="scientific">Saprospira grandis (strain Lewin)</name>
    <dbReference type="NCBI Taxonomy" id="984262"/>
    <lineage>
        <taxon>Bacteria</taxon>
        <taxon>Pseudomonadati</taxon>
        <taxon>Bacteroidota</taxon>
        <taxon>Saprospiria</taxon>
        <taxon>Saprospirales</taxon>
        <taxon>Saprospiraceae</taxon>
        <taxon>Saprospira</taxon>
    </lineage>
</organism>
<name>H6L672_SAPGL</name>
<evidence type="ECO:0008006" key="3">
    <source>
        <dbReference type="Google" id="ProtNLM"/>
    </source>
</evidence>
<dbReference type="Proteomes" id="UP000007519">
    <property type="component" value="Chromosome"/>
</dbReference>
<dbReference type="EMBL" id="CP002831">
    <property type="protein sequence ID" value="AFC22973.1"/>
    <property type="molecule type" value="Genomic_DNA"/>
</dbReference>
<sequence>MKGFLLLIAFLALFTACQKNDNLPSVPKIEFLGFSKESLVQNGQDSILLRFAYQDLEGDLGYESGDNIFIYDPRTGQRLASYQFPLDPNSPQTQEGELQLIVYSACCIYQDTVPNCGPHPSVFNEDFSYELQLIDQAGQASNRLLCPPIRLLCQ</sequence>
<proteinExistence type="predicted"/>
<dbReference type="STRING" id="984262.SGRA_0234"/>
<dbReference type="OrthoDB" id="980982at2"/>
<dbReference type="HOGENOM" id="CLU_1703009_0_0_10"/>
<evidence type="ECO:0000313" key="2">
    <source>
        <dbReference type="Proteomes" id="UP000007519"/>
    </source>
</evidence>
<dbReference type="RefSeq" id="WP_014373221.1">
    <property type="nucleotide sequence ID" value="NC_016940.1"/>
</dbReference>
<reference evidence="1 2" key="1">
    <citation type="journal article" date="2012" name="Stand. Genomic Sci.">
        <title>Complete genome sequencing and analysis of Saprospira grandis str. Lewin, a predatory marine bacterium.</title>
        <authorList>
            <person name="Saw J.H."/>
            <person name="Yuryev A."/>
            <person name="Kanbe M."/>
            <person name="Hou S."/>
            <person name="Young A.G."/>
            <person name="Aizawa S."/>
            <person name="Alam M."/>
        </authorList>
    </citation>
    <scope>NUCLEOTIDE SEQUENCE [LARGE SCALE GENOMIC DNA]</scope>
    <source>
        <strain evidence="1 2">Lewin</strain>
    </source>
</reference>